<dbReference type="PROSITE" id="PS50186">
    <property type="entry name" value="DEP"/>
    <property type="match status" value="1"/>
</dbReference>
<feature type="region of interest" description="Disordered" evidence="1">
    <location>
        <begin position="166"/>
        <end position="220"/>
    </location>
</feature>
<dbReference type="InterPro" id="IPR036249">
    <property type="entry name" value="Thioredoxin-like_sf"/>
</dbReference>
<dbReference type="InterPro" id="IPR006869">
    <property type="entry name" value="DUF547"/>
</dbReference>
<accession>A0A3P6EFS5</accession>
<dbReference type="Gene3D" id="1.10.10.10">
    <property type="entry name" value="Winged helix-like DNA-binding domain superfamily/Winged helix DNA-binding domain"/>
    <property type="match status" value="1"/>
</dbReference>
<gene>
    <name evidence="3" type="ORF">BOLC9T56635H</name>
</gene>
<evidence type="ECO:0000313" key="3">
    <source>
        <dbReference type="EMBL" id="VDD31312.1"/>
    </source>
</evidence>
<protein>
    <recommendedName>
        <fullName evidence="2">DEP domain-containing protein</fullName>
    </recommendedName>
</protein>
<dbReference type="PANTHER" id="PTHR46361">
    <property type="entry name" value="ELECTRON CARRIER/ PROTEIN DISULFIDE OXIDOREDUCTASE"/>
    <property type="match status" value="1"/>
</dbReference>
<dbReference type="SUPFAM" id="SSF46785">
    <property type="entry name" value="Winged helix' DNA-binding domain"/>
    <property type="match status" value="1"/>
</dbReference>
<dbReference type="AlphaFoldDB" id="A0A3P6EFS5"/>
<dbReference type="InterPro" id="IPR000591">
    <property type="entry name" value="DEP_dom"/>
</dbReference>
<dbReference type="InterPro" id="IPR036388">
    <property type="entry name" value="WH-like_DNA-bd_sf"/>
</dbReference>
<organism evidence="3">
    <name type="scientific">Brassica oleracea</name>
    <name type="common">Wild cabbage</name>
    <dbReference type="NCBI Taxonomy" id="3712"/>
    <lineage>
        <taxon>Eukaryota</taxon>
        <taxon>Viridiplantae</taxon>
        <taxon>Streptophyta</taxon>
        <taxon>Embryophyta</taxon>
        <taxon>Tracheophyta</taxon>
        <taxon>Spermatophyta</taxon>
        <taxon>Magnoliopsida</taxon>
        <taxon>eudicotyledons</taxon>
        <taxon>Gunneridae</taxon>
        <taxon>Pentapetalae</taxon>
        <taxon>rosids</taxon>
        <taxon>malvids</taxon>
        <taxon>Brassicales</taxon>
        <taxon>Brassicaceae</taxon>
        <taxon>Brassiceae</taxon>
        <taxon>Brassica</taxon>
    </lineage>
</organism>
<dbReference type="SMART" id="SM00049">
    <property type="entry name" value="DEP"/>
    <property type="match status" value="1"/>
</dbReference>
<dbReference type="Pfam" id="PF00462">
    <property type="entry name" value="Glutaredoxin"/>
    <property type="match status" value="1"/>
</dbReference>
<dbReference type="InterPro" id="IPR002109">
    <property type="entry name" value="Glutaredoxin"/>
</dbReference>
<feature type="compositionally biased region" description="Acidic residues" evidence="1">
    <location>
        <begin position="193"/>
        <end position="202"/>
    </location>
</feature>
<dbReference type="Pfam" id="PF04784">
    <property type="entry name" value="DUF547"/>
    <property type="match status" value="1"/>
</dbReference>
<evidence type="ECO:0000259" key="2">
    <source>
        <dbReference type="PROSITE" id="PS50186"/>
    </source>
</evidence>
<sequence>MVKLILCDKQAADFSILQSKKNRKFKVVIITSIISKIFQGKLLLSSSPATNFYFNKSNDYIKHFKGRIRDHAKASSKDFLASLMDVETSPNHNVPMKSAEEESPKHNVEIACAKTLEENNVEEIKTVEIRDEDGYPKPIVETEDIIDEMESIDIHGEDKTVSLECETQQDKMRSPSNDYDDEHDSESSHDSKDDVDEDETMDDKETTKPDSPDSNPSTSAWTEKAAAIKNFVRVKSEVAVQTVMRRLSGRMNDDNAVYDARDVETKSVESPKTEGKSSIWNPLSYLKMMQNNTVDKVEVKNVEEAELEPVVMKGRIILYTRLGCEECRECRLYLHGKRLKYVEINIDIYPSRKQDLEKIGGSSSSDVPKVFFNEELVGSLKGIKELDESGELDEKIRHLIDEASPREAPLPPFSGEDDASSKGHVDELALIVQKMKLCIVKDRFYKLRKFKNCFSGSDAVDFLSSDQCLERDEGKRYISNAIEVARKLASQLFFQHVLEENLFEDGNHLYRFLDDDHVVSSQCHNIPRGINEIKPRPIPEIASRLRLLYQAILEAYTSPDGKHVDYRSIHGSEEFARYLRIIQELHRVQLVDILREEKLAFFINLYNMMAIHAILVWGHPAGPLERTKMFGEFKYVIGGYTYSLSAIQHGIIRGNHRQPYHLAKPFNEKDKRSMVALPYAEPCHFALVCGTRSGPPLRCFSPGEIDKELMEATRDFLRGGGLLVDLSSKVAYISKIFNWYAVDFGNGEKSVLKHASTYLEPQLSEALLDVLVDTQFRVVYQTYDWGLNH</sequence>
<dbReference type="PROSITE" id="PS51354">
    <property type="entry name" value="GLUTAREDOXIN_2"/>
    <property type="match status" value="1"/>
</dbReference>
<dbReference type="InterPro" id="IPR036390">
    <property type="entry name" value="WH_DNA-bd_sf"/>
</dbReference>
<feature type="domain" description="DEP" evidence="2">
    <location>
        <begin position="433"/>
        <end position="514"/>
    </location>
</feature>
<proteinExistence type="predicted"/>
<evidence type="ECO:0000256" key="1">
    <source>
        <dbReference type="SAM" id="MobiDB-lite"/>
    </source>
</evidence>
<dbReference type="InterPro" id="IPR012340">
    <property type="entry name" value="NA-bd_OB-fold"/>
</dbReference>
<dbReference type="GO" id="GO:0035556">
    <property type="term" value="P:intracellular signal transduction"/>
    <property type="evidence" value="ECO:0007669"/>
    <property type="project" value="InterPro"/>
</dbReference>
<reference evidence="3" key="1">
    <citation type="submission" date="2018-11" db="EMBL/GenBank/DDBJ databases">
        <authorList>
            <consortium name="Genoscope - CEA"/>
            <person name="William W."/>
        </authorList>
    </citation>
    <scope>NUCLEOTIDE SEQUENCE</scope>
</reference>
<name>A0A3P6EFS5_BRAOL</name>
<dbReference type="Pfam" id="PF00610">
    <property type="entry name" value="DEP"/>
    <property type="match status" value="1"/>
</dbReference>
<dbReference type="EMBL" id="LR031875">
    <property type="protein sequence ID" value="VDD31312.1"/>
    <property type="molecule type" value="Genomic_DNA"/>
</dbReference>
<dbReference type="SUPFAM" id="SSF52833">
    <property type="entry name" value="Thioredoxin-like"/>
    <property type="match status" value="1"/>
</dbReference>
<dbReference type="PANTHER" id="PTHR46361:SF3">
    <property type="entry name" value="ELECTRON CARRIER_ PROTEIN DISULFIDE OXIDOREDUCTASE"/>
    <property type="match status" value="1"/>
</dbReference>
<dbReference type="CDD" id="cd04371">
    <property type="entry name" value="DEP"/>
    <property type="match status" value="1"/>
</dbReference>
<dbReference type="Gene3D" id="2.40.50.140">
    <property type="entry name" value="Nucleic acid-binding proteins"/>
    <property type="match status" value="1"/>
</dbReference>
<dbReference type="Gene3D" id="3.40.30.10">
    <property type="entry name" value="Glutaredoxin"/>
    <property type="match status" value="1"/>
</dbReference>